<comment type="similarity">
    <text evidence="3">Belongs to the inositol monophosphatase superfamily.</text>
</comment>
<evidence type="ECO:0000256" key="8">
    <source>
        <dbReference type="ARBA" id="ARBA00022842"/>
    </source>
</evidence>
<feature type="binding site" evidence="12">
    <location>
        <position position="210"/>
    </location>
    <ligand>
        <name>Mg(2+)</name>
        <dbReference type="ChEBI" id="CHEBI:18420"/>
        <label>1</label>
        <note>catalytic</note>
    </ligand>
</feature>
<evidence type="ECO:0000256" key="10">
    <source>
        <dbReference type="ARBA" id="ARBA00049158"/>
    </source>
</evidence>
<dbReference type="SUPFAM" id="SSF56655">
    <property type="entry name" value="Carbohydrate phosphatase"/>
    <property type="match status" value="1"/>
</dbReference>
<dbReference type="InterPro" id="IPR011809">
    <property type="entry name" value="His_9_proposed"/>
</dbReference>
<dbReference type="Pfam" id="PF00459">
    <property type="entry name" value="Inositol_P"/>
    <property type="match status" value="1"/>
</dbReference>
<dbReference type="EMBL" id="CP000230">
    <property type="protein sequence ID" value="ABC23960.1"/>
    <property type="molecule type" value="Genomic_DNA"/>
</dbReference>
<proteinExistence type="inferred from homology"/>
<dbReference type="HOGENOM" id="CLU_044118_4_1_5"/>
<gene>
    <name evidence="13" type="ordered locus">Rru_A3165</name>
</gene>
<evidence type="ECO:0000256" key="1">
    <source>
        <dbReference type="ARBA" id="ARBA00001946"/>
    </source>
</evidence>
<dbReference type="eggNOG" id="COG0483">
    <property type="taxonomic scope" value="Bacteria"/>
</dbReference>
<feature type="binding site" evidence="12">
    <location>
        <position position="88"/>
    </location>
    <ligand>
        <name>Mg(2+)</name>
        <dbReference type="ChEBI" id="CHEBI:18420"/>
        <label>1</label>
        <note>catalytic</note>
    </ligand>
</feature>
<dbReference type="PANTHER" id="PTHR43200:SF6">
    <property type="entry name" value="3'(2'),5'-BISPHOSPHATE NUCLEOTIDASE"/>
    <property type="match status" value="1"/>
</dbReference>
<feature type="binding site" evidence="12">
    <location>
        <position position="85"/>
    </location>
    <ligand>
        <name>Mg(2+)</name>
        <dbReference type="ChEBI" id="CHEBI:18420"/>
        <label>1</label>
        <note>catalytic</note>
    </ligand>
</feature>
<evidence type="ECO:0000256" key="9">
    <source>
        <dbReference type="ARBA" id="ARBA00023102"/>
    </source>
</evidence>
<dbReference type="PhylomeDB" id="Q2RPI5"/>
<dbReference type="Gene3D" id="3.30.540.10">
    <property type="entry name" value="Fructose-1,6-Bisphosphatase, subunit A, domain 1"/>
    <property type="match status" value="1"/>
</dbReference>
<dbReference type="InterPro" id="IPR020583">
    <property type="entry name" value="Inositol_monoP_metal-BS"/>
</dbReference>
<reference evidence="13 14" key="1">
    <citation type="journal article" date="2011" name="Stand. Genomic Sci.">
        <title>Complete genome sequence of Rhodospirillum rubrum type strain (S1).</title>
        <authorList>
            <person name="Munk A.C."/>
            <person name="Copeland A."/>
            <person name="Lucas S."/>
            <person name="Lapidus A."/>
            <person name="Del Rio T.G."/>
            <person name="Barry K."/>
            <person name="Detter J.C."/>
            <person name="Hammon N."/>
            <person name="Israni S."/>
            <person name="Pitluck S."/>
            <person name="Brettin T."/>
            <person name="Bruce D."/>
            <person name="Han C."/>
            <person name="Tapia R."/>
            <person name="Gilna P."/>
            <person name="Schmutz J."/>
            <person name="Larimer F."/>
            <person name="Land M."/>
            <person name="Kyrpides N.C."/>
            <person name="Mavromatis K."/>
            <person name="Richardson P."/>
            <person name="Rohde M."/>
            <person name="Goker M."/>
            <person name="Klenk H.P."/>
            <person name="Zhang Y."/>
            <person name="Roberts G.P."/>
            <person name="Reslewic S."/>
            <person name="Schwartz D.C."/>
        </authorList>
    </citation>
    <scope>NUCLEOTIDE SEQUENCE [LARGE SCALE GENOMIC DNA]</scope>
    <source>
        <strain evidence="14">ATCC 11170 / ATH 1.1.1 / DSM 467 / LMG 4362 / NCIMB 8255 / S1</strain>
    </source>
</reference>
<evidence type="ECO:0000256" key="2">
    <source>
        <dbReference type="ARBA" id="ARBA00004970"/>
    </source>
</evidence>
<sequence length="263" mass="28069">MAPPVDAFVPLVHQLADLSAAIIAPLFRTPLTVDDKDDASPVTAADRDSEAAMREVISRAYPDHGVIGEEHGSERTDAEFVWVLDPIDGTGAFITGKPSFGTLIGLCHNGIPVLGAINQPILNERWIGGQGLGASFNGKAIACRPCPALNRAALYTTAPELFARPADAEAFERLRRRAKLRRYGCDCYAYGLVALGFADLVVETGLKIYDYTALAPIVTAAGGVMTDWENRPLTLASADRVIASGDLSLHREVLAVIAEQTAL</sequence>
<comment type="cofactor">
    <cofactor evidence="1 12">
        <name>Mg(2+)</name>
        <dbReference type="ChEBI" id="CHEBI:18420"/>
    </cofactor>
</comment>
<evidence type="ECO:0000256" key="3">
    <source>
        <dbReference type="ARBA" id="ARBA00009759"/>
    </source>
</evidence>
<dbReference type="PATRIC" id="fig|269796.9.peg.3278"/>
<comment type="catalytic activity">
    <reaction evidence="10">
        <text>L-histidinol phosphate + H2O = L-histidinol + phosphate</text>
        <dbReference type="Rhea" id="RHEA:14465"/>
        <dbReference type="ChEBI" id="CHEBI:15377"/>
        <dbReference type="ChEBI" id="CHEBI:43474"/>
        <dbReference type="ChEBI" id="CHEBI:57699"/>
        <dbReference type="ChEBI" id="CHEBI:57980"/>
        <dbReference type="EC" id="3.1.3.15"/>
    </reaction>
</comment>
<evidence type="ECO:0000256" key="12">
    <source>
        <dbReference type="PIRSR" id="PIRSR600760-2"/>
    </source>
</evidence>
<organism evidence="13 14">
    <name type="scientific">Rhodospirillum rubrum (strain ATCC 11170 / ATH 1.1.1 / DSM 467 / LMG 4362 / NCIMB 8255 / S1)</name>
    <dbReference type="NCBI Taxonomy" id="269796"/>
    <lineage>
        <taxon>Bacteria</taxon>
        <taxon>Pseudomonadati</taxon>
        <taxon>Pseudomonadota</taxon>
        <taxon>Alphaproteobacteria</taxon>
        <taxon>Rhodospirillales</taxon>
        <taxon>Rhodospirillaceae</taxon>
        <taxon>Rhodospirillum</taxon>
    </lineage>
</organism>
<name>Q2RPI5_RHORT</name>
<keyword evidence="6 12" id="KW-0479">Metal-binding</keyword>
<dbReference type="PRINTS" id="PR00377">
    <property type="entry name" value="IMPHPHTASES"/>
</dbReference>
<evidence type="ECO:0000313" key="14">
    <source>
        <dbReference type="Proteomes" id="UP000001929"/>
    </source>
</evidence>
<dbReference type="CDD" id="cd01641">
    <property type="entry name" value="Bacterial_IMPase_like_1"/>
    <property type="match status" value="1"/>
</dbReference>
<evidence type="ECO:0000313" key="13">
    <source>
        <dbReference type="EMBL" id="ABC23960.1"/>
    </source>
</evidence>
<dbReference type="NCBIfam" id="TIGR02067">
    <property type="entry name" value="his_9_HisN"/>
    <property type="match status" value="1"/>
</dbReference>
<accession>Q2RPI5</accession>
<dbReference type="EnsemblBacteria" id="ABC23960">
    <property type="protein sequence ID" value="ABC23960"/>
    <property type="gene ID" value="Rru_A3165"/>
</dbReference>
<feature type="binding site" evidence="12">
    <location>
        <position position="87"/>
    </location>
    <ligand>
        <name>Mg(2+)</name>
        <dbReference type="ChEBI" id="CHEBI:18420"/>
        <label>1</label>
        <note>catalytic</note>
    </ligand>
</feature>
<dbReference type="EC" id="3.1.3.15" evidence="4 11"/>
<dbReference type="FunFam" id="3.30.540.10:FF:000030">
    <property type="entry name" value="Inositol monophosphatase"/>
    <property type="match status" value="1"/>
</dbReference>
<dbReference type="Proteomes" id="UP000001929">
    <property type="component" value="Chromosome"/>
</dbReference>
<dbReference type="GO" id="GO:0000105">
    <property type="term" value="P:L-histidine biosynthetic process"/>
    <property type="evidence" value="ECO:0007669"/>
    <property type="project" value="UniProtKB-UniRule"/>
</dbReference>
<feature type="binding site" evidence="12">
    <location>
        <position position="69"/>
    </location>
    <ligand>
        <name>Mg(2+)</name>
        <dbReference type="ChEBI" id="CHEBI:18420"/>
        <label>1</label>
        <note>catalytic</note>
    </ligand>
</feature>
<evidence type="ECO:0000256" key="7">
    <source>
        <dbReference type="ARBA" id="ARBA00022801"/>
    </source>
</evidence>
<dbReference type="InterPro" id="IPR051090">
    <property type="entry name" value="Inositol_monoP_superfamily"/>
</dbReference>
<dbReference type="PROSITE" id="PS00629">
    <property type="entry name" value="IMP_1"/>
    <property type="match status" value="1"/>
</dbReference>
<keyword evidence="8 12" id="KW-0460">Magnesium</keyword>
<evidence type="ECO:0000256" key="5">
    <source>
        <dbReference type="ARBA" id="ARBA00022605"/>
    </source>
</evidence>
<dbReference type="InterPro" id="IPR000760">
    <property type="entry name" value="Inositol_monophosphatase-like"/>
</dbReference>
<keyword evidence="14" id="KW-1185">Reference proteome</keyword>
<comment type="pathway">
    <text evidence="2">Amino-acid biosynthesis; L-histidine biosynthesis; L-histidine from 5-phospho-alpha-D-ribose 1-diphosphate: step 8/9.</text>
</comment>
<dbReference type="GO" id="GO:0046872">
    <property type="term" value="F:metal ion binding"/>
    <property type="evidence" value="ECO:0007669"/>
    <property type="project" value="UniProtKB-KW"/>
</dbReference>
<dbReference type="GO" id="GO:0004401">
    <property type="term" value="F:histidinol-phosphatase activity"/>
    <property type="evidence" value="ECO:0007669"/>
    <property type="project" value="UniProtKB-UniRule"/>
</dbReference>
<protein>
    <recommendedName>
        <fullName evidence="4 11">Histidinol-phosphatase</fullName>
        <ecNumber evidence="4 11">3.1.3.15</ecNumber>
    </recommendedName>
</protein>
<dbReference type="AlphaFoldDB" id="Q2RPI5"/>
<dbReference type="PANTHER" id="PTHR43200">
    <property type="entry name" value="PHOSPHATASE"/>
    <property type="match status" value="1"/>
</dbReference>
<evidence type="ECO:0000256" key="6">
    <source>
        <dbReference type="ARBA" id="ARBA00022723"/>
    </source>
</evidence>
<dbReference type="KEGG" id="rru:Rru_A3165"/>
<keyword evidence="9" id="KW-0368">Histidine biosynthesis</keyword>
<keyword evidence="7 13" id="KW-0378">Hydrolase</keyword>
<dbReference type="STRING" id="269796.Rru_A3165"/>
<dbReference type="Gene3D" id="3.40.190.80">
    <property type="match status" value="1"/>
</dbReference>
<evidence type="ECO:0000256" key="4">
    <source>
        <dbReference type="ARBA" id="ARBA00013085"/>
    </source>
</evidence>
<keyword evidence="5" id="KW-0028">Amino-acid biosynthesis</keyword>
<dbReference type="RefSeq" id="WP_011390913.1">
    <property type="nucleotide sequence ID" value="NC_007643.1"/>
</dbReference>
<evidence type="ECO:0000256" key="11">
    <source>
        <dbReference type="NCBIfam" id="TIGR02067"/>
    </source>
</evidence>
<dbReference type="UniPathway" id="UPA00031">
    <property type="reaction ID" value="UER00013"/>
</dbReference>